<dbReference type="InterPro" id="IPR036388">
    <property type="entry name" value="WH-like_DNA-bd_sf"/>
</dbReference>
<evidence type="ECO:0000256" key="3">
    <source>
        <dbReference type="ARBA" id="ARBA00023015"/>
    </source>
</evidence>
<sequence>MKSKINRASQISISTQLFEILKTDILQNEWQENTRFYSIRQVSIKYNVNPNTVLKVFQTLEEQGYIYSIRGKGSFIKKGYNLSISQRMAPILNTFKFGQNMKKGEINLSNGAPPSRYFPIDEYKKIIEKILKDIDFSKKLMGYQDIQGLESLRKVIPDYLKKFKINVSKEDIIIGSGTQSILSLICSTFNQIPKKTILVSNPTYQNAVHIFKNYYNIENINLEVDGWNMREFESILKKKRIDFIYIMTNFQNPTGISWAKWKKNKLLQLSKKYDFYILEDECFCDFYYDKNIPTSLKSIDKYERVFYIKTFSKSVMPGISLGLFIPPKSFLDRFSLNKYFVDTTTSGLNQKFLEIYIKEGFLENHLCMLRDIYSKKMKYVIDKINKMSHLKVVYIPKGGFFLWLELANYIDGEKFYYKCRLRGLSILPGFLFDSSGETSYNIRLSILSAEIEEIDIGLNIIEDILKHCSGLPSQN</sequence>
<keyword evidence="8" id="KW-1185">Reference proteome</keyword>
<dbReference type="CDD" id="cd00609">
    <property type="entry name" value="AAT_like"/>
    <property type="match status" value="1"/>
</dbReference>
<dbReference type="Proteomes" id="UP000515913">
    <property type="component" value="Chromosome"/>
</dbReference>
<dbReference type="GO" id="GO:0030170">
    <property type="term" value="F:pyridoxal phosphate binding"/>
    <property type="evidence" value="ECO:0007669"/>
    <property type="project" value="InterPro"/>
</dbReference>
<dbReference type="InterPro" id="IPR004839">
    <property type="entry name" value="Aminotransferase_I/II_large"/>
</dbReference>
<dbReference type="SMART" id="SM00345">
    <property type="entry name" value="HTH_GNTR"/>
    <property type="match status" value="1"/>
</dbReference>
<keyword evidence="5" id="KW-0804">Transcription</keyword>
<keyword evidence="2" id="KW-0663">Pyridoxal phosphate</keyword>
<evidence type="ECO:0000313" key="8">
    <source>
        <dbReference type="Proteomes" id="UP000515913"/>
    </source>
</evidence>
<keyword evidence="7" id="KW-0032">Aminotransferase</keyword>
<dbReference type="InterPro" id="IPR051446">
    <property type="entry name" value="HTH_trans_reg/aminotransferase"/>
</dbReference>
<dbReference type="EMBL" id="CP060637">
    <property type="protein sequence ID" value="QNM15771.1"/>
    <property type="molecule type" value="Genomic_DNA"/>
</dbReference>
<dbReference type="Gene3D" id="1.10.10.10">
    <property type="entry name" value="Winged helix-like DNA-binding domain superfamily/Winged helix DNA-binding domain"/>
    <property type="match status" value="1"/>
</dbReference>
<dbReference type="KEGG" id="fho:H9Q81_02715"/>
<evidence type="ECO:0000256" key="1">
    <source>
        <dbReference type="ARBA" id="ARBA00005384"/>
    </source>
</evidence>
<dbReference type="GO" id="GO:0003700">
    <property type="term" value="F:DNA-binding transcription factor activity"/>
    <property type="evidence" value="ECO:0007669"/>
    <property type="project" value="InterPro"/>
</dbReference>
<dbReference type="PROSITE" id="PS50949">
    <property type="entry name" value="HTH_GNTR"/>
    <property type="match status" value="1"/>
</dbReference>
<proteinExistence type="inferred from homology"/>
<dbReference type="InterPro" id="IPR036390">
    <property type="entry name" value="WH_DNA-bd_sf"/>
</dbReference>
<dbReference type="RefSeq" id="WP_187423078.1">
    <property type="nucleotide sequence ID" value="NZ_CP060637.1"/>
</dbReference>
<accession>A0A7G9GY89</accession>
<name>A0A7G9GY89_9FUSO</name>
<dbReference type="Gene3D" id="3.40.640.10">
    <property type="entry name" value="Type I PLP-dependent aspartate aminotransferase-like (Major domain)"/>
    <property type="match status" value="1"/>
</dbReference>
<evidence type="ECO:0000256" key="5">
    <source>
        <dbReference type="ARBA" id="ARBA00023163"/>
    </source>
</evidence>
<evidence type="ECO:0000256" key="4">
    <source>
        <dbReference type="ARBA" id="ARBA00023125"/>
    </source>
</evidence>
<organism evidence="7 8">
    <name type="scientific">Fusobacterium hominis</name>
    <dbReference type="NCBI Taxonomy" id="2764326"/>
    <lineage>
        <taxon>Bacteria</taxon>
        <taxon>Fusobacteriati</taxon>
        <taxon>Fusobacteriota</taxon>
        <taxon>Fusobacteriia</taxon>
        <taxon>Fusobacteriales</taxon>
        <taxon>Fusobacteriaceae</taxon>
        <taxon>Fusobacterium</taxon>
    </lineage>
</organism>
<protein>
    <submittedName>
        <fullName evidence="7">PLP-dependent aminotransferase family protein</fullName>
    </submittedName>
</protein>
<dbReference type="Gene3D" id="3.90.1150.10">
    <property type="entry name" value="Aspartate Aminotransferase, domain 1"/>
    <property type="match status" value="1"/>
</dbReference>
<feature type="domain" description="HTH gntR-type" evidence="6">
    <location>
        <begin position="11"/>
        <end position="79"/>
    </location>
</feature>
<dbReference type="Pfam" id="PF00155">
    <property type="entry name" value="Aminotran_1_2"/>
    <property type="match status" value="1"/>
</dbReference>
<evidence type="ECO:0000259" key="6">
    <source>
        <dbReference type="PROSITE" id="PS50949"/>
    </source>
</evidence>
<dbReference type="GO" id="GO:0008483">
    <property type="term" value="F:transaminase activity"/>
    <property type="evidence" value="ECO:0007669"/>
    <property type="project" value="UniProtKB-KW"/>
</dbReference>
<dbReference type="InterPro" id="IPR015422">
    <property type="entry name" value="PyrdxlP-dep_Trfase_small"/>
</dbReference>
<keyword evidence="7" id="KW-0808">Transferase</keyword>
<evidence type="ECO:0000313" key="7">
    <source>
        <dbReference type="EMBL" id="QNM15771.1"/>
    </source>
</evidence>
<dbReference type="PANTHER" id="PTHR46577:SF1">
    <property type="entry name" value="HTH-TYPE TRANSCRIPTIONAL REGULATORY PROTEIN GABR"/>
    <property type="match status" value="1"/>
</dbReference>
<dbReference type="AlphaFoldDB" id="A0A7G9GY89"/>
<dbReference type="InterPro" id="IPR015421">
    <property type="entry name" value="PyrdxlP-dep_Trfase_major"/>
</dbReference>
<comment type="similarity">
    <text evidence="1">In the C-terminal section; belongs to the class-I pyridoxal-phosphate-dependent aminotransferase family.</text>
</comment>
<gene>
    <name evidence="7" type="ORF">H9Q81_02715</name>
</gene>
<dbReference type="PANTHER" id="PTHR46577">
    <property type="entry name" value="HTH-TYPE TRANSCRIPTIONAL REGULATORY PROTEIN GABR"/>
    <property type="match status" value="1"/>
</dbReference>
<evidence type="ECO:0000256" key="2">
    <source>
        <dbReference type="ARBA" id="ARBA00022898"/>
    </source>
</evidence>
<dbReference type="SUPFAM" id="SSF46785">
    <property type="entry name" value="Winged helix' DNA-binding domain"/>
    <property type="match status" value="1"/>
</dbReference>
<dbReference type="GO" id="GO:0003677">
    <property type="term" value="F:DNA binding"/>
    <property type="evidence" value="ECO:0007669"/>
    <property type="project" value="UniProtKB-KW"/>
</dbReference>
<reference evidence="7 8" key="1">
    <citation type="submission" date="2020-08" db="EMBL/GenBank/DDBJ databases">
        <authorList>
            <person name="Liu C."/>
            <person name="Sun Q."/>
        </authorList>
    </citation>
    <scope>NUCLEOTIDE SEQUENCE [LARGE SCALE GENOMIC DNA]</scope>
    <source>
        <strain evidence="7 8">NSJ-57</strain>
    </source>
</reference>
<dbReference type="InterPro" id="IPR015424">
    <property type="entry name" value="PyrdxlP-dep_Trfase"/>
</dbReference>
<dbReference type="SUPFAM" id="SSF53383">
    <property type="entry name" value="PLP-dependent transferases"/>
    <property type="match status" value="1"/>
</dbReference>
<keyword evidence="4" id="KW-0238">DNA-binding</keyword>
<dbReference type="CDD" id="cd07377">
    <property type="entry name" value="WHTH_GntR"/>
    <property type="match status" value="1"/>
</dbReference>
<keyword evidence="3" id="KW-0805">Transcription regulation</keyword>
<dbReference type="InterPro" id="IPR000524">
    <property type="entry name" value="Tscrpt_reg_HTH_GntR"/>
</dbReference>